<dbReference type="Proteomes" id="UP001152795">
    <property type="component" value="Unassembled WGS sequence"/>
</dbReference>
<dbReference type="PANTHER" id="PTHR30349:SF41">
    <property type="entry name" value="INTEGRASE_RECOMBINASE PROTEIN MJ0367-RELATED"/>
    <property type="match status" value="1"/>
</dbReference>
<name>A0A7D9ERD7_PARCT</name>
<dbReference type="Gene3D" id="1.10.443.10">
    <property type="entry name" value="Intergrase catalytic core"/>
    <property type="match status" value="1"/>
</dbReference>
<keyword evidence="1" id="KW-0238">DNA-binding</keyword>
<reference evidence="4" key="1">
    <citation type="submission" date="2020-04" db="EMBL/GenBank/DDBJ databases">
        <authorList>
            <person name="Alioto T."/>
            <person name="Alioto T."/>
            <person name="Gomez Garrido J."/>
        </authorList>
    </citation>
    <scope>NUCLEOTIDE SEQUENCE</scope>
    <source>
        <strain evidence="4">A484AB</strain>
    </source>
</reference>
<evidence type="ECO:0000256" key="2">
    <source>
        <dbReference type="ARBA" id="ARBA00023172"/>
    </source>
</evidence>
<dbReference type="AlphaFoldDB" id="A0A7D9ERD7"/>
<evidence type="ECO:0000256" key="1">
    <source>
        <dbReference type="ARBA" id="ARBA00023125"/>
    </source>
</evidence>
<sequence>KFEDVIDGLFDDIKNLIEEDKCRREVQSSITTRTDSEADSDELHTETKDVKNNFREKSDSEESWKPSRSDEESKEEPEPSKKRKSEETIDGQPKKKVKVLKGKKQSLREENGGKEEKDVEKYVGEGSNTISTQARRKLTCPLRSCRSNVVHLPRHMRNVHKWTKEAAAKVLLKYNIRKNQQAEPTNKDYHRRRRCPVSKCHSIVLRLPVHLRKVHNMKYHSKEYSEALASATFVSKKKHPAILWKEERDQISTPPEMMLGNVQKEKNDDGHTSQSESESLGERKSCLNKVTAHPLFIKFEEWLKSPDGGKRDSKTVSQHSAQLVNMLNAIDDTGEIESLLDIGLVRSAFLNTHVNAKKYEAGTIKSYLMSLRHFFSFLLAENPDEVNFNVEEVTSSREKVRLWSTSYKRDSCTRRWMKLEEDVFNRLTPASIREFEKSEAPREAVKLIGKISDPSNAPLVTQMAYTLVRDFLFAQIFIDNANRPGVLSSMTLNEFYNMRKEGDDYLIAVKAHKTVHIHGAAYIVLSKRLKAWLTIFVQYMRFKVTTSTTGPVFLSWNGQSMTPGQINKAVQSVFKKAKISTKVTSTSFRKAAVTQMHETNPELSGKLAGLMAHNEATAKKYYLLSEKSKASVEASKKLAS</sequence>
<comment type="caution">
    <text evidence="4">The sequence shown here is derived from an EMBL/GenBank/DDBJ whole genome shotgun (WGS) entry which is preliminary data.</text>
</comment>
<feature type="region of interest" description="Disordered" evidence="3">
    <location>
        <begin position="261"/>
        <end position="284"/>
    </location>
</feature>
<feature type="non-terminal residue" evidence="4">
    <location>
        <position position="640"/>
    </location>
</feature>
<keyword evidence="5" id="KW-1185">Reference proteome</keyword>
<dbReference type="OrthoDB" id="5960386at2759"/>
<organism evidence="4 5">
    <name type="scientific">Paramuricea clavata</name>
    <name type="common">Red gorgonian</name>
    <name type="synonym">Violescent sea-whip</name>
    <dbReference type="NCBI Taxonomy" id="317549"/>
    <lineage>
        <taxon>Eukaryota</taxon>
        <taxon>Metazoa</taxon>
        <taxon>Cnidaria</taxon>
        <taxon>Anthozoa</taxon>
        <taxon>Octocorallia</taxon>
        <taxon>Malacalcyonacea</taxon>
        <taxon>Plexauridae</taxon>
        <taxon>Paramuricea</taxon>
    </lineage>
</organism>
<dbReference type="PANTHER" id="PTHR30349">
    <property type="entry name" value="PHAGE INTEGRASE-RELATED"/>
    <property type="match status" value="1"/>
</dbReference>
<feature type="compositionally biased region" description="Basic and acidic residues" evidence="3">
    <location>
        <begin position="106"/>
        <end position="119"/>
    </location>
</feature>
<dbReference type="InterPro" id="IPR011010">
    <property type="entry name" value="DNA_brk_join_enz"/>
</dbReference>
<protein>
    <submittedName>
        <fullName evidence="4">Neurofilament medium polypeptide</fullName>
    </submittedName>
</protein>
<feature type="compositionally biased region" description="Basic and acidic residues" evidence="3">
    <location>
        <begin position="41"/>
        <end position="87"/>
    </location>
</feature>
<gene>
    <name evidence="4" type="ORF">PACLA_8A079582</name>
</gene>
<dbReference type="GO" id="GO:0006310">
    <property type="term" value="P:DNA recombination"/>
    <property type="evidence" value="ECO:0007669"/>
    <property type="project" value="UniProtKB-KW"/>
</dbReference>
<evidence type="ECO:0000313" key="4">
    <source>
        <dbReference type="EMBL" id="CAB4014017.1"/>
    </source>
</evidence>
<evidence type="ECO:0000313" key="5">
    <source>
        <dbReference type="Proteomes" id="UP001152795"/>
    </source>
</evidence>
<feature type="compositionally biased region" description="Basic residues" evidence="3">
    <location>
        <begin position="94"/>
        <end position="105"/>
    </location>
</feature>
<feature type="region of interest" description="Disordered" evidence="3">
    <location>
        <begin position="23"/>
        <end position="119"/>
    </location>
</feature>
<dbReference type="EMBL" id="CACRXK020008114">
    <property type="protein sequence ID" value="CAB4014017.1"/>
    <property type="molecule type" value="Genomic_DNA"/>
</dbReference>
<accession>A0A7D9ERD7</accession>
<dbReference type="SUPFAM" id="SSF56349">
    <property type="entry name" value="DNA breaking-rejoining enzymes"/>
    <property type="match status" value="1"/>
</dbReference>
<dbReference type="GO" id="GO:0015074">
    <property type="term" value="P:DNA integration"/>
    <property type="evidence" value="ECO:0007669"/>
    <property type="project" value="InterPro"/>
</dbReference>
<keyword evidence="2" id="KW-0233">DNA recombination</keyword>
<proteinExistence type="predicted"/>
<evidence type="ECO:0000256" key="3">
    <source>
        <dbReference type="SAM" id="MobiDB-lite"/>
    </source>
</evidence>
<dbReference type="InterPro" id="IPR050090">
    <property type="entry name" value="Tyrosine_recombinase_XerCD"/>
</dbReference>
<dbReference type="GO" id="GO:0003677">
    <property type="term" value="F:DNA binding"/>
    <property type="evidence" value="ECO:0007669"/>
    <property type="project" value="UniProtKB-KW"/>
</dbReference>
<dbReference type="InterPro" id="IPR013762">
    <property type="entry name" value="Integrase-like_cat_sf"/>
</dbReference>